<dbReference type="GO" id="GO:0016491">
    <property type="term" value="F:oxidoreductase activity"/>
    <property type="evidence" value="ECO:0007669"/>
    <property type="project" value="InterPro"/>
</dbReference>
<dbReference type="InterPro" id="IPR013785">
    <property type="entry name" value="Aldolase_TIM"/>
</dbReference>
<sequence length="462" mass="51671">MAAWCYAAIFHVGELLKAMVHLIEFCGKYAALDVESGSVHAIDKTAMSVLTFKNAGKTNEQIINDLGEEAREVLEEIDELIRQGLLYSECEIDGENAQFNTPVIKALCLLVAQDCNLRCSYCFADTGEYHGKRALMDIETACAAIDFLIAHSGGRRNLEVDFFGGEPLMNFDVVKQTVAYGREQEKIHGKNIRFTLTTNAYHVTDEMADFINREMKNVVISIDGRKEVHDRMRKNAAGEGSYDRVLKNAHKIIDGRGGKEYYVRGTYTAQNLDFSNDVCAIADAGFDQISVEPVVTGESFAICPEHIPQLKHEYEILAREYLKRKKAGCGFNFFHFMIDLNSGPCLNKRLRGCGAGSEYLAVSADGKLYPCHQFAGMDDFYMGTVHDGNVDQTIKKMFMDTHVFTKQGCSECWAKYYCSGGCAANAYHSTGDIRKPYEIGCETEKKRIETAIAIKVFEEDLL</sequence>
<keyword evidence="2" id="KW-0004">4Fe-4S</keyword>
<keyword evidence="5" id="KW-0408">Iron</keyword>
<dbReference type="SFLD" id="SFLDG01386">
    <property type="entry name" value="main_SPASM_domain-containing"/>
    <property type="match status" value="1"/>
</dbReference>
<evidence type="ECO:0000256" key="2">
    <source>
        <dbReference type="ARBA" id="ARBA00022485"/>
    </source>
</evidence>
<feature type="domain" description="Radical SAM core" evidence="7">
    <location>
        <begin position="101"/>
        <end position="332"/>
    </location>
</feature>
<dbReference type="CDD" id="cd21124">
    <property type="entry name" value="SPASM_CteB-like"/>
    <property type="match status" value="1"/>
</dbReference>
<dbReference type="Gene3D" id="3.20.20.70">
    <property type="entry name" value="Aldolase class I"/>
    <property type="match status" value="1"/>
</dbReference>
<evidence type="ECO:0000256" key="6">
    <source>
        <dbReference type="ARBA" id="ARBA00023014"/>
    </source>
</evidence>
<dbReference type="NCBIfam" id="TIGR04085">
    <property type="entry name" value="rSAM_more_4Fe4S"/>
    <property type="match status" value="1"/>
</dbReference>
<evidence type="ECO:0000259" key="7">
    <source>
        <dbReference type="PROSITE" id="PS51918"/>
    </source>
</evidence>
<evidence type="ECO:0000256" key="4">
    <source>
        <dbReference type="ARBA" id="ARBA00022723"/>
    </source>
</evidence>
<dbReference type="InterPro" id="IPR023867">
    <property type="entry name" value="Sulphatase_maturase_rSAM"/>
</dbReference>
<gene>
    <name evidence="8" type="primary">scfB</name>
    <name evidence="8" type="ORF">PUP29_12365</name>
</gene>
<dbReference type="SUPFAM" id="SSF102114">
    <property type="entry name" value="Radical SAM enzymes"/>
    <property type="match status" value="1"/>
</dbReference>
<dbReference type="SFLD" id="SFLDS00029">
    <property type="entry name" value="Radical_SAM"/>
    <property type="match status" value="1"/>
</dbReference>
<keyword evidence="3" id="KW-0949">S-adenosyl-L-methionine</keyword>
<dbReference type="PANTHER" id="PTHR43273:SF8">
    <property type="entry name" value="RADICAL SAM DOMAIN PROTEIN"/>
    <property type="match status" value="1"/>
</dbReference>
<dbReference type="NCBIfam" id="TIGR03974">
    <property type="entry name" value="rSAM_six_Cys"/>
    <property type="match status" value="1"/>
</dbReference>
<dbReference type="AlphaFoldDB" id="A0AAU8A821"/>
<dbReference type="SFLD" id="SFLDG01067">
    <property type="entry name" value="SPASM/twitch_domain_containing"/>
    <property type="match status" value="1"/>
</dbReference>
<dbReference type="PROSITE" id="PS51918">
    <property type="entry name" value="RADICAL_SAM"/>
    <property type="match status" value="1"/>
</dbReference>
<dbReference type="InterPro" id="IPR047602">
    <property type="entry name" value="SPASM_CteB-like"/>
</dbReference>
<dbReference type="InterPro" id="IPR007197">
    <property type="entry name" value="rSAM"/>
</dbReference>
<dbReference type="InterPro" id="IPR058240">
    <property type="entry name" value="rSAM_sf"/>
</dbReference>
<reference evidence="8" key="1">
    <citation type="submission" date="2023-02" db="EMBL/GenBank/DDBJ databases">
        <title>Gut commensal Christensenella minuta modulates host metabolism via a new class of secondary bile acids.</title>
        <authorList>
            <person name="Liu C."/>
        </authorList>
    </citation>
    <scope>NUCLEOTIDE SEQUENCE</scope>
    <source>
        <strain evidence="8">CA70</strain>
    </source>
</reference>
<dbReference type="SFLD" id="SFLDG01384">
    <property type="entry name" value="thioether_bond_formation_requi"/>
    <property type="match status" value="1"/>
</dbReference>
<dbReference type="RefSeq" id="WP_353423492.1">
    <property type="nucleotide sequence ID" value="NZ_CP117826.1"/>
</dbReference>
<keyword evidence="6" id="KW-0411">Iron-sulfur</keyword>
<organism evidence="8">
    <name type="scientific">Christensenella massiliensis</name>
    <dbReference type="NCBI Taxonomy" id="1805714"/>
    <lineage>
        <taxon>Bacteria</taxon>
        <taxon>Bacillati</taxon>
        <taxon>Bacillota</taxon>
        <taxon>Clostridia</taxon>
        <taxon>Christensenellales</taxon>
        <taxon>Christensenellaceae</taxon>
        <taxon>Christensenella</taxon>
    </lineage>
</organism>
<comment type="cofactor">
    <cofactor evidence="1">
        <name>[4Fe-4S] cluster</name>
        <dbReference type="ChEBI" id="CHEBI:49883"/>
    </cofactor>
</comment>
<dbReference type="InterPro" id="IPR000385">
    <property type="entry name" value="MoaA_NifB_PqqE_Fe-S-bd_CS"/>
</dbReference>
<dbReference type="InterPro" id="IPR023885">
    <property type="entry name" value="4Fe4S-binding_SPASM_dom"/>
</dbReference>
<proteinExistence type="predicted"/>
<dbReference type="Pfam" id="PF04055">
    <property type="entry name" value="Radical_SAM"/>
    <property type="match status" value="1"/>
</dbReference>
<evidence type="ECO:0000313" key="8">
    <source>
        <dbReference type="EMBL" id="XCC62305.1"/>
    </source>
</evidence>
<dbReference type="InterPro" id="IPR024025">
    <property type="entry name" value="SCIFF_rSAM_maturase"/>
</dbReference>
<accession>A0AAU8A821</accession>
<dbReference type="PROSITE" id="PS01305">
    <property type="entry name" value="MOAA_NIFB_PQQE"/>
    <property type="match status" value="1"/>
</dbReference>
<dbReference type="CDD" id="cd01335">
    <property type="entry name" value="Radical_SAM"/>
    <property type="match status" value="1"/>
</dbReference>
<evidence type="ECO:0000256" key="3">
    <source>
        <dbReference type="ARBA" id="ARBA00022691"/>
    </source>
</evidence>
<dbReference type="EMBL" id="CP117826">
    <property type="protein sequence ID" value="XCC62305.1"/>
    <property type="molecule type" value="Genomic_DNA"/>
</dbReference>
<name>A0AAU8A821_9FIRM</name>
<dbReference type="PANTHER" id="PTHR43273">
    <property type="entry name" value="ANAEROBIC SULFATASE-MATURATING ENZYME HOMOLOG ASLB-RELATED"/>
    <property type="match status" value="1"/>
</dbReference>
<dbReference type="GO" id="GO:0046872">
    <property type="term" value="F:metal ion binding"/>
    <property type="evidence" value="ECO:0007669"/>
    <property type="project" value="UniProtKB-KW"/>
</dbReference>
<protein>
    <submittedName>
        <fullName evidence="8">Thioether cross-link-forming SCIFF peptide maturase</fullName>
    </submittedName>
</protein>
<evidence type="ECO:0000256" key="1">
    <source>
        <dbReference type="ARBA" id="ARBA00001966"/>
    </source>
</evidence>
<evidence type="ECO:0000256" key="5">
    <source>
        <dbReference type="ARBA" id="ARBA00023004"/>
    </source>
</evidence>
<keyword evidence="4" id="KW-0479">Metal-binding</keyword>
<dbReference type="GO" id="GO:0051539">
    <property type="term" value="F:4 iron, 4 sulfur cluster binding"/>
    <property type="evidence" value="ECO:0007669"/>
    <property type="project" value="UniProtKB-KW"/>
</dbReference>